<protein>
    <recommendedName>
        <fullName evidence="1">diguanylate cyclase</fullName>
        <ecNumber evidence="1">2.7.7.65</ecNumber>
    </recommendedName>
</protein>
<gene>
    <name evidence="5" type="ORF">ACFOW3_19080</name>
</gene>
<name>A0ABV8DF37_9BURK</name>
<keyword evidence="5" id="KW-0548">Nucleotidyltransferase</keyword>
<comment type="caution">
    <text evidence="5">The sequence shown here is derived from an EMBL/GenBank/DDBJ whole genome shotgun (WGS) entry which is preliminary data.</text>
</comment>
<sequence length="378" mass="40626">MQLDLPTILLLYKTALVAGALSIFHVSRHSCRPQGLKPLAAAYLLLAVGAELAGQGEYSMLPLWFWTHTSLLLGALGYTLFWAGARALSGRRRVLPAVLILVPGGWLVLGLVTQFPLDNLLRAGAFHLTAAVSLTAAAWEVWHDRRTESLPSRPLLAGLLLASAGTFALQLLYIATHTASPQGFALAFSVQMFCHFGVALMVSSLSNERAEVRLEKVAQTDTLTGVGNRRWAMSMLPARLPVGSAIAQLDLDHFKHINDRFGHAAGDRVLVATADALRHQLRDSDLLARMGGEEFLVYLPDAAASAASAIAQRLCGAVQQIRLSELGEDIPITVSIGLACVTSAGGTWADWLAAADRALYDAKRAGRNRVVTTHERTA</sequence>
<feature type="transmembrane region" description="Helical" evidence="3">
    <location>
        <begin position="182"/>
        <end position="203"/>
    </location>
</feature>
<dbReference type="InterPro" id="IPR043128">
    <property type="entry name" value="Rev_trsase/Diguanyl_cyclase"/>
</dbReference>
<dbReference type="GO" id="GO:0052621">
    <property type="term" value="F:diguanylate cyclase activity"/>
    <property type="evidence" value="ECO:0007669"/>
    <property type="project" value="UniProtKB-EC"/>
</dbReference>
<feature type="transmembrane region" description="Helical" evidence="3">
    <location>
        <begin position="65"/>
        <end position="85"/>
    </location>
</feature>
<proteinExistence type="predicted"/>
<dbReference type="EMBL" id="JBHSAJ010000057">
    <property type="protein sequence ID" value="MFC3936729.1"/>
    <property type="molecule type" value="Genomic_DNA"/>
</dbReference>
<feature type="domain" description="GGDEF" evidence="4">
    <location>
        <begin position="242"/>
        <end position="375"/>
    </location>
</feature>
<dbReference type="SUPFAM" id="SSF55073">
    <property type="entry name" value="Nucleotide cyclase"/>
    <property type="match status" value="1"/>
</dbReference>
<dbReference type="PANTHER" id="PTHR45138:SF9">
    <property type="entry name" value="DIGUANYLATE CYCLASE DGCM-RELATED"/>
    <property type="match status" value="1"/>
</dbReference>
<evidence type="ECO:0000259" key="4">
    <source>
        <dbReference type="PROSITE" id="PS50887"/>
    </source>
</evidence>
<comment type="catalytic activity">
    <reaction evidence="2">
        <text>2 GTP = 3',3'-c-di-GMP + 2 diphosphate</text>
        <dbReference type="Rhea" id="RHEA:24898"/>
        <dbReference type="ChEBI" id="CHEBI:33019"/>
        <dbReference type="ChEBI" id="CHEBI:37565"/>
        <dbReference type="ChEBI" id="CHEBI:58805"/>
        <dbReference type="EC" id="2.7.7.65"/>
    </reaction>
</comment>
<feature type="transmembrane region" description="Helical" evidence="3">
    <location>
        <begin position="154"/>
        <end position="176"/>
    </location>
</feature>
<reference evidence="6" key="1">
    <citation type="journal article" date="2019" name="Int. J. Syst. Evol. Microbiol.">
        <title>The Global Catalogue of Microorganisms (GCM) 10K type strain sequencing project: providing services to taxonomists for standard genome sequencing and annotation.</title>
        <authorList>
            <consortium name="The Broad Institute Genomics Platform"/>
            <consortium name="The Broad Institute Genome Sequencing Center for Infectious Disease"/>
            <person name="Wu L."/>
            <person name="Ma J."/>
        </authorList>
    </citation>
    <scope>NUCLEOTIDE SEQUENCE [LARGE SCALE GENOMIC DNA]</scope>
    <source>
        <strain evidence="6">CCUG 2113</strain>
    </source>
</reference>
<feature type="transmembrane region" description="Helical" evidence="3">
    <location>
        <begin position="36"/>
        <end position="53"/>
    </location>
</feature>
<organism evidence="5 6">
    <name type="scientific">Acidovorax facilis</name>
    <dbReference type="NCBI Taxonomy" id="12917"/>
    <lineage>
        <taxon>Bacteria</taxon>
        <taxon>Pseudomonadati</taxon>
        <taxon>Pseudomonadota</taxon>
        <taxon>Betaproteobacteria</taxon>
        <taxon>Burkholderiales</taxon>
        <taxon>Comamonadaceae</taxon>
        <taxon>Acidovorax</taxon>
    </lineage>
</organism>
<dbReference type="PANTHER" id="PTHR45138">
    <property type="entry name" value="REGULATORY COMPONENTS OF SENSORY TRANSDUCTION SYSTEM"/>
    <property type="match status" value="1"/>
</dbReference>
<dbReference type="InterPro" id="IPR000160">
    <property type="entry name" value="GGDEF_dom"/>
</dbReference>
<dbReference type="InterPro" id="IPR050469">
    <property type="entry name" value="Diguanylate_Cyclase"/>
</dbReference>
<feature type="transmembrane region" description="Helical" evidence="3">
    <location>
        <begin position="97"/>
        <end position="117"/>
    </location>
</feature>
<evidence type="ECO:0000313" key="6">
    <source>
        <dbReference type="Proteomes" id="UP001595693"/>
    </source>
</evidence>
<keyword evidence="3" id="KW-0472">Membrane</keyword>
<dbReference type="Pfam" id="PF00990">
    <property type="entry name" value="GGDEF"/>
    <property type="match status" value="1"/>
</dbReference>
<evidence type="ECO:0000313" key="5">
    <source>
        <dbReference type="EMBL" id="MFC3936729.1"/>
    </source>
</evidence>
<dbReference type="InterPro" id="IPR029787">
    <property type="entry name" value="Nucleotide_cyclase"/>
</dbReference>
<dbReference type="SMART" id="SM00267">
    <property type="entry name" value="GGDEF"/>
    <property type="match status" value="1"/>
</dbReference>
<keyword evidence="5" id="KW-0808">Transferase</keyword>
<evidence type="ECO:0000256" key="3">
    <source>
        <dbReference type="SAM" id="Phobius"/>
    </source>
</evidence>
<dbReference type="CDD" id="cd01949">
    <property type="entry name" value="GGDEF"/>
    <property type="match status" value="1"/>
</dbReference>
<feature type="transmembrane region" description="Helical" evidence="3">
    <location>
        <begin position="123"/>
        <end position="142"/>
    </location>
</feature>
<feature type="transmembrane region" description="Helical" evidence="3">
    <location>
        <begin position="6"/>
        <end position="24"/>
    </location>
</feature>
<dbReference type="Proteomes" id="UP001595693">
    <property type="component" value="Unassembled WGS sequence"/>
</dbReference>
<accession>A0ABV8DF37</accession>
<evidence type="ECO:0000256" key="1">
    <source>
        <dbReference type="ARBA" id="ARBA00012528"/>
    </source>
</evidence>
<keyword evidence="6" id="KW-1185">Reference proteome</keyword>
<dbReference type="PROSITE" id="PS50887">
    <property type="entry name" value="GGDEF"/>
    <property type="match status" value="1"/>
</dbReference>
<dbReference type="Gene3D" id="3.30.70.270">
    <property type="match status" value="1"/>
</dbReference>
<dbReference type="EC" id="2.7.7.65" evidence="1"/>
<evidence type="ECO:0000256" key="2">
    <source>
        <dbReference type="ARBA" id="ARBA00034247"/>
    </source>
</evidence>
<dbReference type="NCBIfam" id="TIGR00254">
    <property type="entry name" value="GGDEF"/>
    <property type="match status" value="1"/>
</dbReference>
<keyword evidence="3" id="KW-0812">Transmembrane</keyword>
<keyword evidence="3" id="KW-1133">Transmembrane helix</keyword>
<dbReference type="RefSeq" id="WP_238385435.1">
    <property type="nucleotide sequence ID" value="NZ_JAMXAX010000144.1"/>
</dbReference>